<dbReference type="EMBL" id="BJXU01000038">
    <property type="protein sequence ID" value="GEN23264.1"/>
    <property type="molecule type" value="Genomic_DNA"/>
</dbReference>
<reference evidence="3 6" key="2">
    <citation type="submission" date="2019-07" db="EMBL/GenBank/DDBJ databases">
        <title>Whole genome shotgun sequence of Halomonas cupida NBRC 102219.</title>
        <authorList>
            <person name="Hosoyama A."/>
            <person name="Uohara A."/>
            <person name="Ohji S."/>
            <person name="Ichikawa N."/>
        </authorList>
    </citation>
    <scope>NUCLEOTIDE SEQUENCE [LARGE SCALE GENOMIC DNA]</scope>
    <source>
        <strain evidence="3 6">NBRC 102219</strain>
    </source>
</reference>
<dbReference type="Pfam" id="PF00043">
    <property type="entry name" value="GST_C"/>
    <property type="match status" value="1"/>
</dbReference>
<dbReference type="InterPro" id="IPR010987">
    <property type="entry name" value="Glutathione-S-Trfase_C-like"/>
</dbReference>
<dbReference type="Gene3D" id="1.20.1050.10">
    <property type="match status" value="1"/>
</dbReference>
<dbReference type="PROSITE" id="PS50404">
    <property type="entry name" value="GST_NTER"/>
    <property type="match status" value="1"/>
</dbReference>
<dbReference type="STRING" id="44933.SAMN05660971_01795"/>
<dbReference type="Proteomes" id="UP000184123">
    <property type="component" value="Unassembled WGS sequence"/>
</dbReference>
<proteinExistence type="predicted"/>
<dbReference type="SUPFAM" id="SSF52833">
    <property type="entry name" value="Thioredoxin-like"/>
    <property type="match status" value="1"/>
</dbReference>
<dbReference type="InterPro" id="IPR004045">
    <property type="entry name" value="Glutathione_S-Trfase_N"/>
</dbReference>
<dbReference type="InterPro" id="IPR036282">
    <property type="entry name" value="Glutathione-S-Trfase_C_sf"/>
</dbReference>
<gene>
    <name evidence="3" type="ORF">HCU01_12130</name>
    <name evidence="4" type="ORF">SAMN05660971_01795</name>
</gene>
<evidence type="ECO:0000313" key="5">
    <source>
        <dbReference type="Proteomes" id="UP000184123"/>
    </source>
</evidence>
<evidence type="ECO:0000259" key="1">
    <source>
        <dbReference type="PROSITE" id="PS50404"/>
    </source>
</evidence>
<dbReference type="CDD" id="cd03057">
    <property type="entry name" value="GST_N_Beta"/>
    <property type="match status" value="1"/>
</dbReference>
<dbReference type="PANTHER" id="PTHR44051:SF8">
    <property type="entry name" value="GLUTATHIONE S-TRANSFERASE GSTA"/>
    <property type="match status" value="1"/>
</dbReference>
<dbReference type="InterPro" id="IPR004046">
    <property type="entry name" value="GST_C"/>
</dbReference>
<protein>
    <submittedName>
        <fullName evidence="4">Glutathione S-transferase</fullName>
    </submittedName>
</protein>
<dbReference type="Pfam" id="PF13409">
    <property type="entry name" value="GST_N_2"/>
    <property type="match status" value="1"/>
</dbReference>
<keyword evidence="6" id="KW-1185">Reference proteome</keyword>
<dbReference type="GO" id="GO:0016740">
    <property type="term" value="F:transferase activity"/>
    <property type="evidence" value="ECO:0007669"/>
    <property type="project" value="UniProtKB-KW"/>
</dbReference>
<keyword evidence="4" id="KW-0808">Transferase</keyword>
<dbReference type="InterPro" id="IPR036249">
    <property type="entry name" value="Thioredoxin-like_sf"/>
</dbReference>
<dbReference type="Proteomes" id="UP000321726">
    <property type="component" value="Unassembled WGS sequence"/>
</dbReference>
<dbReference type="EMBL" id="FRCA01000004">
    <property type="protein sequence ID" value="SHL95351.1"/>
    <property type="molecule type" value="Genomic_DNA"/>
</dbReference>
<sequence length="240" mass="26889">MEPILLYGFPAGSSMGLVAALEWLGKPYRLCRVDMLGEMRDPSYARINPRHETPAFITDDGRVLSETMAIAGWLEARDDQRRISFDPRSPDADRMHQLMGFVNTGFTAAFSPLWVALEMETPNPVLQSMLREWGREQVIERHDRLEGMLGDGTFLLGERPTLADALLIGIARWLEFLEVADKQRWPGLAALRQRLEEDPAVKYATALESGQMLSGSGACMGHVTLQEVIERYGVEQAEPA</sequence>
<dbReference type="OrthoDB" id="9815075at2"/>
<dbReference type="SUPFAM" id="SSF47616">
    <property type="entry name" value="GST C-terminal domain-like"/>
    <property type="match status" value="1"/>
</dbReference>
<reference evidence="4 5" key="1">
    <citation type="submission" date="2016-11" db="EMBL/GenBank/DDBJ databases">
        <authorList>
            <person name="Jaros S."/>
            <person name="Januszkiewicz K."/>
            <person name="Wedrychowicz H."/>
        </authorList>
    </citation>
    <scope>NUCLEOTIDE SEQUENCE [LARGE SCALE GENOMIC DNA]</scope>
    <source>
        <strain evidence="4 5">DSM 4740</strain>
    </source>
</reference>
<evidence type="ECO:0000259" key="2">
    <source>
        <dbReference type="PROSITE" id="PS50405"/>
    </source>
</evidence>
<dbReference type="AlphaFoldDB" id="A0A1M7EUA4"/>
<dbReference type="InterPro" id="IPR040079">
    <property type="entry name" value="Glutathione_S-Trfase"/>
</dbReference>
<feature type="domain" description="GST N-terminal" evidence="1">
    <location>
        <begin position="1"/>
        <end position="82"/>
    </location>
</feature>
<evidence type="ECO:0000313" key="6">
    <source>
        <dbReference type="Proteomes" id="UP000321726"/>
    </source>
</evidence>
<organism evidence="4 5">
    <name type="scientific">Halomonas cupida</name>
    <dbReference type="NCBI Taxonomy" id="44933"/>
    <lineage>
        <taxon>Bacteria</taxon>
        <taxon>Pseudomonadati</taxon>
        <taxon>Pseudomonadota</taxon>
        <taxon>Gammaproteobacteria</taxon>
        <taxon>Oceanospirillales</taxon>
        <taxon>Halomonadaceae</taxon>
        <taxon>Halomonas</taxon>
    </lineage>
</organism>
<dbReference type="PROSITE" id="PS50405">
    <property type="entry name" value="GST_CTER"/>
    <property type="match status" value="1"/>
</dbReference>
<evidence type="ECO:0000313" key="3">
    <source>
        <dbReference type="EMBL" id="GEN23264.1"/>
    </source>
</evidence>
<dbReference type="PANTHER" id="PTHR44051">
    <property type="entry name" value="GLUTATHIONE S-TRANSFERASE-RELATED"/>
    <property type="match status" value="1"/>
</dbReference>
<dbReference type="RefSeq" id="WP_073434857.1">
    <property type="nucleotide sequence ID" value="NZ_BJXU01000038.1"/>
</dbReference>
<dbReference type="SFLD" id="SFLDS00019">
    <property type="entry name" value="Glutathione_Transferase_(cytos"/>
    <property type="match status" value="1"/>
</dbReference>
<accession>A0A1M7EUA4</accession>
<name>A0A1M7EUA4_9GAMM</name>
<feature type="domain" description="GST C-terminal" evidence="2">
    <location>
        <begin position="88"/>
        <end position="216"/>
    </location>
</feature>
<evidence type="ECO:0000313" key="4">
    <source>
        <dbReference type="EMBL" id="SHL95351.1"/>
    </source>
</evidence>
<dbReference type="Gene3D" id="3.40.30.10">
    <property type="entry name" value="Glutaredoxin"/>
    <property type="match status" value="1"/>
</dbReference>